<evidence type="ECO:0000256" key="2">
    <source>
        <dbReference type="ARBA" id="ARBA00022801"/>
    </source>
</evidence>
<organism evidence="7 8">
    <name type="scientific">Paenibacillus foliorum</name>
    <dbReference type="NCBI Taxonomy" id="2654974"/>
    <lineage>
        <taxon>Bacteria</taxon>
        <taxon>Bacillati</taxon>
        <taxon>Bacillota</taxon>
        <taxon>Bacilli</taxon>
        <taxon>Bacillales</taxon>
        <taxon>Paenibacillaceae</taxon>
        <taxon>Paenibacillus</taxon>
    </lineage>
</organism>
<dbReference type="InterPro" id="IPR006626">
    <property type="entry name" value="PbH1"/>
</dbReference>
<feature type="domain" description="Rhamnogalacturonase A/B/Epimerase-like pectate lyase" evidence="6">
    <location>
        <begin position="3"/>
        <end position="49"/>
    </location>
</feature>
<evidence type="ECO:0000313" key="7">
    <source>
        <dbReference type="EMBL" id="NOU97494.1"/>
    </source>
</evidence>
<dbReference type="InterPro" id="IPR024535">
    <property type="entry name" value="RHGA/B-epi-like_pectate_lyase"/>
</dbReference>
<dbReference type="SMART" id="SM00710">
    <property type="entry name" value="PbH1"/>
    <property type="match status" value="4"/>
</dbReference>
<comment type="similarity">
    <text evidence="1 4">Belongs to the glycosyl hydrolase 28 family.</text>
</comment>
<evidence type="ECO:0000256" key="5">
    <source>
        <dbReference type="SAM" id="MobiDB-lite"/>
    </source>
</evidence>
<name>A0A972K291_9BACL</name>
<sequence length="443" mass="48804">MSYNVKHFGAIGDGHTLDHEAIQSAIDECSQSSGGMVVVPQGTYLCGTIHIRSNVCLHLEMGAVILGADDPSHYPEICKTPYGNLPGQIQALIWADEVENISITGQGIIDGGGASPLPPSVAAGVKFRPALMFYRGCKNAKFLDITLQYSCFWTLHLMRCEDVMVRGVTILADMGRINTDGIDPDGCKNVIISDCNIKTGDDCIVIKSTEGDVCENITVTNCILSSRHAALKIGTEAIGPIRNITFNNCIIHNTDVALALYMKDGSVYENMVISNMVIEARNEFPILLDITPRYYKEPKAGRIRNITFDNITVTAKGRCYIEGVPLQPVENVRFRNIIWNVSGPCNLTDPTKPPGARRVELDPDRINYAVHPYQFIAVHVDGLLLNDVCIRHEQSDSVSDRGRLYADHVRNLTVDRMDSFDPPAGLEPVMIRQDDESGEKRAK</sequence>
<feature type="compositionally biased region" description="Basic and acidic residues" evidence="5">
    <location>
        <begin position="432"/>
        <end position="443"/>
    </location>
</feature>
<dbReference type="RefSeq" id="WP_171655753.1">
    <property type="nucleotide sequence ID" value="NZ_WHOD01000118.1"/>
</dbReference>
<evidence type="ECO:0000313" key="8">
    <source>
        <dbReference type="Proteomes" id="UP000641588"/>
    </source>
</evidence>
<dbReference type="AlphaFoldDB" id="A0A972K291"/>
<dbReference type="Proteomes" id="UP000641588">
    <property type="component" value="Unassembled WGS sequence"/>
</dbReference>
<dbReference type="InterPro" id="IPR051801">
    <property type="entry name" value="GH28_Enzymes"/>
</dbReference>
<dbReference type="EMBL" id="WHOD01000118">
    <property type="protein sequence ID" value="NOU97494.1"/>
    <property type="molecule type" value="Genomic_DNA"/>
</dbReference>
<feature type="region of interest" description="Disordered" evidence="5">
    <location>
        <begin position="419"/>
        <end position="443"/>
    </location>
</feature>
<evidence type="ECO:0000256" key="3">
    <source>
        <dbReference type="ARBA" id="ARBA00023295"/>
    </source>
</evidence>
<dbReference type="SUPFAM" id="SSF51126">
    <property type="entry name" value="Pectin lyase-like"/>
    <property type="match status" value="1"/>
</dbReference>
<dbReference type="Gene3D" id="2.160.20.10">
    <property type="entry name" value="Single-stranded right-handed beta-helix, Pectin lyase-like"/>
    <property type="match status" value="1"/>
</dbReference>
<evidence type="ECO:0000256" key="1">
    <source>
        <dbReference type="ARBA" id="ARBA00008834"/>
    </source>
</evidence>
<keyword evidence="2 4" id="KW-0378">Hydrolase</keyword>
<keyword evidence="8" id="KW-1185">Reference proteome</keyword>
<dbReference type="InterPro" id="IPR011050">
    <property type="entry name" value="Pectin_lyase_fold/virulence"/>
</dbReference>
<dbReference type="InterPro" id="IPR012334">
    <property type="entry name" value="Pectin_lyas_fold"/>
</dbReference>
<dbReference type="Pfam" id="PF12708">
    <property type="entry name" value="Pect-lyase_RHGA_epim"/>
    <property type="match status" value="1"/>
</dbReference>
<proteinExistence type="inferred from homology"/>
<dbReference type="PANTHER" id="PTHR31339:SF9">
    <property type="entry name" value="PLASMIN AND FIBRONECTIN-BINDING PROTEIN A"/>
    <property type="match status" value="1"/>
</dbReference>
<protein>
    <recommendedName>
        <fullName evidence="6">Rhamnogalacturonase A/B/Epimerase-like pectate lyase domain-containing protein</fullName>
    </recommendedName>
</protein>
<keyword evidence="3 4" id="KW-0326">Glycosidase</keyword>
<comment type="caution">
    <text evidence="7">The sequence shown here is derived from an EMBL/GenBank/DDBJ whole genome shotgun (WGS) entry which is preliminary data.</text>
</comment>
<gene>
    <name evidence="7" type="ORF">GC093_30350</name>
</gene>
<dbReference type="Pfam" id="PF00295">
    <property type="entry name" value="Glyco_hydro_28"/>
    <property type="match status" value="1"/>
</dbReference>
<accession>A0A972K291</accession>
<evidence type="ECO:0000259" key="6">
    <source>
        <dbReference type="Pfam" id="PF12708"/>
    </source>
</evidence>
<dbReference type="GO" id="GO:0004650">
    <property type="term" value="F:polygalacturonase activity"/>
    <property type="evidence" value="ECO:0007669"/>
    <property type="project" value="InterPro"/>
</dbReference>
<evidence type="ECO:0000256" key="4">
    <source>
        <dbReference type="RuleBase" id="RU361169"/>
    </source>
</evidence>
<dbReference type="GO" id="GO:0005975">
    <property type="term" value="P:carbohydrate metabolic process"/>
    <property type="evidence" value="ECO:0007669"/>
    <property type="project" value="InterPro"/>
</dbReference>
<dbReference type="PANTHER" id="PTHR31339">
    <property type="entry name" value="PECTIN LYASE-RELATED"/>
    <property type="match status" value="1"/>
</dbReference>
<reference evidence="7" key="1">
    <citation type="submission" date="2019-10" db="EMBL/GenBank/DDBJ databases">
        <title>Description of Paenibacillus glebae sp. nov.</title>
        <authorList>
            <person name="Carlier A."/>
            <person name="Qi S."/>
        </authorList>
    </citation>
    <scope>NUCLEOTIDE SEQUENCE</scope>
    <source>
        <strain evidence="7">LMG 31456</strain>
    </source>
</reference>
<dbReference type="InterPro" id="IPR000743">
    <property type="entry name" value="Glyco_hydro_28"/>
</dbReference>